<organism evidence="2 3">
    <name type="scientific">Erythrobacter ramosus</name>
    <dbReference type="NCBI Taxonomy" id="35811"/>
    <lineage>
        <taxon>Bacteria</taxon>
        <taxon>Pseudomonadati</taxon>
        <taxon>Pseudomonadota</taxon>
        <taxon>Alphaproteobacteria</taxon>
        <taxon>Sphingomonadales</taxon>
        <taxon>Erythrobacteraceae</taxon>
        <taxon>Erythrobacter/Porphyrobacter group</taxon>
        <taxon>Erythrobacter</taxon>
    </lineage>
</organism>
<evidence type="ECO:0008006" key="4">
    <source>
        <dbReference type="Google" id="ProtNLM"/>
    </source>
</evidence>
<dbReference type="EMBL" id="JACICE010000001">
    <property type="protein sequence ID" value="MBB3774407.1"/>
    <property type="molecule type" value="Genomic_DNA"/>
</dbReference>
<comment type="caution">
    <text evidence="2">The sequence shown here is derived from an EMBL/GenBank/DDBJ whole genome shotgun (WGS) entry which is preliminary data.</text>
</comment>
<keyword evidence="1" id="KW-0812">Transmembrane</keyword>
<gene>
    <name evidence="2" type="ORF">FHS52_000350</name>
</gene>
<accession>A0ABR6HV12</accession>
<sequence length="79" mass="8402">MTPASSTPVTAQPARPVELEDWLNRQLYHPLSWRLARRLASTRLTPDMVSAAGAAAIMLAAASYGLIAAPWGVMLGLNG</sequence>
<name>A0ABR6HV12_9SPHN</name>
<reference evidence="2 3" key="1">
    <citation type="submission" date="2020-08" db="EMBL/GenBank/DDBJ databases">
        <title>Genomic Encyclopedia of Type Strains, Phase IV (KMG-IV): sequencing the most valuable type-strain genomes for metagenomic binning, comparative biology and taxonomic classification.</title>
        <authorList>
            <person name="Goeker M."/>
        </authorList>
    </citation>
    <scope>NUCLEOTIDE SEQUENCE [LARGE SCALE GENOMIC DNA]</scope>
    <source>
        <strain evidence="2 3">DSM 8510</strain>
    </source>
</reference>
<protein>
    <recommendedName>
        <fullName evidence="4">FUSC family protein</fullName>
    </recommendedName>
</protein>
<proteinExistence type="predicted"/>
<evidence type="ECO:0000313" key="3">
    <source>
        <dbReference type="Proteomes" id="UP000548685"/>
    </source>
</evidence>
<dbReference type="InterPro" id="IPR043130">
    <property type="entry name" value="CDP-OH_PTrfase_TM_dom"/>
</dbReference>
<keyword evidence="1" id="KW-0472">Membrane</keyword>
<feature type="transmembrane region" description="Helical" evidence="1">
    <location>
        <begin position="48"/>
        <end position="73"/>
    </location>
</feature>
<evidence type="ECO:0000256" key="1">
    <source>
        <dbReference type="SAM" id="Phobius"/>
    </source>
</evidence>
<dbReference type="RefSeq" id="WP_160760031.1">
    <property type="nucleotide sequence ID" value="NZ_BAAADZ010000002.1"/>
</dbReference>
<dbReference type="Gene3D" id="1.20.120.1760">
    <property type="match status" value="1"/>
</dbReference>
<keyword evidence="3" id="KW-1185">Reference proteome</keyword>
<evidence type="ECO:0000313" key="2">
    <source>
        <dbReference type="EMBL" id="MBB3774407.1"/>
    </source>
</evidence>
<keyword evidence="1" id="KW-1133">Transmembrane helix</keyword>
<dbReference type="Proteomes" id="UP000548685">
    <property type="component" value="Unassembled WGS sequence"/>
</dbReference>